<dbReference type="OrthoDB" id="8588792at2"/>
<evidence type="ECO:0000313" key="3">
    <source>
        <dbReference type="Proteomes" id="UP000262917"/>
    </source>
</evidence>
<keyword evidence="3" id="KW-1185">Reference proteome</keyword>
<dbReference type="PANTHER" id="PTHR37089:SF3">
    <property type="entry name" value="EXPORTED PROTEIN"/>
    <property type="match status" value="1"/>
</dbReference>
<organism evidence="2 3">
    <name type="scientific">Cognatiluteimonas weifangensis</name>
    <dbReference type="NCBI Taxonomy" id="2303539"/>
    <lineage>
        <taxon>Bacteria</taxon>
        <taxon>Pseudomonadati</taxon>
        <taxon>Pseudomonadota</taxon>
        <taxon>Gammaproteobacteria</taxon>
        <taxon>Lysobacterales</taxon>
        <taxon>Lysobacteraceae</taxon>
        <taxon>Cognatiluteimonas</taxon>
    </lineage>
</organism>
<gene>
    <name evidence="2" type="ORF">D0Y53_02040</name>
</gene>
<name>A0A372DQN6_9GAMM</name>
<dbReference type="AlphaFoldDB" id="A0A372DQN6"/>
<proteinExistence type="predicted"/>
<protein>
    <submittedName>
        <fullName evidence="2">SCPU domain-containing protein</fullName>
    </submittedName>
</protein>
<dbReference type="Pfam" id="PF05229">
    <property type="entry name" value="SCPU"/>
    <property type="match status" value="1"/>
</dbReference>
<feature type="domain" description="Spore coat protein U/FanG" evidence="1">
    <location>
        <begin position="45"/>
        <end position="181"/>
    </location>
</feature>
<reference evidence="2 3" key="1">
    <citation type="submission" date="2018-08" db="EMBL/GenBank/DDBJ databases">
        <title>Lysobacter weifangensis sp. nov., a new member of the family 'Xanthomonadaceae', isolated from soil in a farmland.</title>
        <authorList>
            <person name="Zhao H."/>
        </authorList>
    </citation>
    <scope>NUCLEOTIDE SEQUENCE [LARGE SCALE GENOMIC DNA]</scope>
    <source>
        <strain evidence="2 3">WF-2</strain>
    </source>
</reference>
<accession>A0A372DQN6</accession>
<evidence type="ECO:0000313" key="2">
    <source>
        <dbReference type="EMBL" id="RFP61865.1"/>
    </source>
</evidence>
<evidence type="ECO:0000259" key="1">
    <source>
        <dbReference type="Pfam" id="PF05229"/>
    </source>
</evidence>
<dbReference type="InterPro" id="IPR053167">
    <property type="entry name" value="Spore_coat_component"/>
</dbReference>
<dbReference type="SMART" id="SM00972">
    <property type="entry name" value="SCPU"/>
    <property type="match status" value="1"/>
</dbReference>
<dbReference type="EMBL" id="QVPD01000002">
    <property type="protein sequence ID" value="RFP61865.1"/>
    <property type="molecule type" value="Genomic_DNA"/>
</dbReference>
<comment type="caution">
    <text evidence="2">The sequence shown here is derived from an EMBL/GenBank/DDBJ whole genome shotgun (WGS) entry which is preliminary data.</text>
</comment>
<dbReference type="PANTHER" id="PTHR37089">
    <property type="entry name" value="PROTEIN U-RELATED"/>
    <property type="match status" value="1"/>
</dbReference>
<dbReference type="Proteomes" id="UP000262917">
    <property type="component" value="Unassembled WGS sequence"/>
</dbReference>
<sequence length="184" mass="18915">MNAHHTPAIGTAVGLRHRCRGSVRMSGLRLGAWLLAVGGLVPALPAQAASDPVCRVDISGAQIAFGTYDPLSSLPLDAAGAIDVVCDKNNVVVRVELDRGDGGSYLPRQMRSGAQTLAYNLYVDSARSSVFGDGAGGTQAGMGITSAIGGGEFRARVPVYGRIAPGLDAAFGSYSDHINVTVAF</sequence>
<dbReference type="InterPro" id="IPR007893">
    <property type="entry name" value="Spore_coat_U/FanG"/>
</dbReference>